<dbReference type="EMBL" id="BLLF01000491">
    <property type="protein sequence ID" value="GFH12320.1"/>
    <property type="molecule type" value="Genomic_DNA"/>
</dbReference>
<gene>
    <name evidence="1" type="ORF">HaLaN_07979</name>
</gene>
<organism evidence="1 2">
    <name type="scientific">Haematococcus lacustris</name>
    <name type="common">Green alga</name>
    <name type="synonym">Haematococcus pluvialis</name>
    <dbReference type="NCBI Taxonomy" id="44745"/>
    <lineage>
        <taxon>Eukaryota</taxon>
        <taxon>Viridiplantae</taxon>
        <taxon>Chlorophyta</taxon>
        <taxon>core chlorophytes</taxon>
        <taxon>Chlorophyceae</taxon>
        <taxon>CS clade</taxon>
        <taxon>Chlamydomonadales</taxon>
        <taxon>Haematococcaceae</taxon>
        <taxon>Haematococcus</taxon>
    </lineage>
</organism>
<accession>A0A699YR10</accession>
<sequence>MIFLLHAWPGKASVVPYICESTTCKQS</sequence>
<comment type="caution">
    <text evidence="1">The sequence shown here is derived from an EMBL/GenBank/DDBJ whole genome shotgun (WGS) entry which is preliminary data.</text>
</comment>
<name>A0A699YR10_HAELA</name>
<keyword evidence="2" id="KW-1185">Reference proteome</keyword>
<evidence type="ECO:0000313" key="1">
    <source>
        <dbReference type="EMBL" id="GFH12320.1"/>
    </source>
</evidence>
<reference evidence="1 2" key="1">
    <citation type="submission" date="2020-02" db="EMBL/GenBank/DDBJ databases">
        <title>Draft genome sequence of Haematococcus lacustris strain NIES-144.</title>
        <authorList>
            <person name="Morimoto D."/>
            <person name="Nakagawa S."/>
            <person name="Yoshida T."/>
            <person name="Sawayama S."/>
        </authorList>
    </citation>
    <scope>NUCLEOTIDE SEQUENCE [LARGE SCALE GENOMIC DNA]</scope>
    <source>
        <strain evidence="1 2">NIES-144</strain>
    </source>
</reference>
<dbReference type="Proteomes" id="UP000485058">
    <property type="component" value="Unassembled WGS sequence"/>
</dbReference>
<feature type="non-terminal residue" evidence="1">
    <location>
        <position position="27"/>
    </location>
</feature>
<dbReference type="AlphaFoldDB" id="A0A699YR10"/>
<evidence type="ECO:0000313" key="2">
    <source>
        <dbReference type="Proteomes" id="UP000485058"/>
    </source>
</evidence>
<feature type="non-terminal residue" evidence="1">
    <location>
        <position position="1"/>
    </location>
</feature>
<protein>
    <submittedName>
        <fullName evidence="1">Uncharacterized protein</fullName>
    </submittedName>
</protein>
<proteinExistence type="predicted"/>